<evidence type="ECO:0000313" key="2">
    <source>
        <dbReference type="EMBL" id="CAH2328532.1"/>
    </source>
</evidence>
<name>A0AAD1TR01_PELCU</name>
<protein>
    <submittedName>
        <fullName evidence="2">Uncharacterized protein</fullName>
    </submittedName>
</protein>
<dbReference type="AlphaFoldDB" id="A0AAD1TR01"/>
<evidence type="ECO:0000256" key="1">
    <source>
        <dbReference type="SAM" id="MobiDB-lite"/>
    </source>
</evidence>
<dbReference type="EMBL" id="OW240924">
    <property type="protein sequence ID" value="CAH2328532.1"/>
    <property type="molecule type" value="Genomic_DNA"/>
</dbReference>
<dbReference type="Proteomes" id="UP001295444">
    <property type="component" value="Chromosome 13"/>
</dbReference>
<accession>A0AAD1TR01</accession>
<reference evidence="2" key="1">
    <citation type="submission" date="2022-03" db="EMBL/GenBank/DDBJ databases">
        <authorList>
            <person name="Alioto T."/>
            <person name="Alioto T."/>
            <person name="Gomez Garrido J."/>
        </authorList>
    </citation>
    <scope>NUCLEOTIDE SEQUENCE</scope>
</reference>
<organism evidence="2 3">
    <name type="scientific">Pelobates cultripes</name>
    <name type="common">Western spadefoot toad</name>
    <dbReference type="NCBI Taxonomy" id="61616"/>
    <lineage>
        <taxon>Eukaryota</taxon>
        <taxon>Metazoa</taxon>
        <taxon>Chordata</taxon>
        <taxon>Craniata</taxon>
        <taxon>Vertebrata</taxon>
        <taxon>Euteleostomi</taxon>
        <taxon>Amphibia</taxon>
        <taxon>Batrachia</taxon>
        <taxon>Anura</taxon>
        <taxon>Pelobatoidea</taxon>
        <taxon>Pelobatidae</taxon>
        <taxon>Pelobates</taxon>
    </lineage>
</organism>
<keyword evidence="3" id="KW-1185">Reference proteome</keyword>
<proteinExistence type="predicted"/>
<feature type="region of interest" description="Disordered" evidence="1">
    <location>
        <begin position="14"/>
        <end position="40"/>
    </location>
</feature>
<sequence>MVDYTETYSEISVDMSPDEEAETHPVALKPAPRHSERDNSPVTTAVLKTLLADLQKSILTDVALIRTDLQGLTGTIAVLETASSDQAQQKRTLQKAVQGLQQHSEQTKRRFTAIEEWRWKNNLKMHL</sequence>
<gene>
    <name evidence="2" type="ORF">PECUL_23A035495</name>
</gene>
<evidence type="ECO:0000313" key="3">
    <source>
        <dbReference type="Proteomes" id="UP001295444"/>
    </source>
</evidence>